<organism evidence="1">
    <name type="scientific">Trypanosoma congolense (strain IL3000)</name>
    <dbReference type="NCBI Taxonomy" id="1068625"/>
    <lineage>
        <taxon>Eukaryota</taxon>
        <taxon>Discoba</taxon>
        <taxon>Euglenozoa</taxon>
        <taxon>Kinetoplastea</taxon>
        <taxon>Metakinetoplastina</taxon>
        <taxon>Trypanosomatida</taxon>
        <taxon>Trypanosomatidae</taxon>
        <taxon>Trypanosoma</taxon>
        <taxon>Nannomonas</taxon>
    </lineage>
</organism>
<accession>G0URR9</accession>
<dbReference type="EMBL" id="HE575321">
    <property type="protein sequence ID" value="CCC92081.1"/>
    <property type="molecule type" value="Genomic_DNA"/>
</dbReference>
<name>G0URR9_TRYCI</name>
<evidence type="ECO:0000313" key="1">
    <source>
        <dbReference type="EMBL" id="CCC92081.1"/>
    </source>
</evidence>
<dbReference type="AlphaFoldDB" id="G0URR9"/>
<sequence>MPSFAASSKNSPIGTVMNGAWWGPTLGIQSSTATWSDNTPEVASSIRIFPLYSFKSLSVHIMKTMKKRKGDKGWDDNASKISNSWKALRMCPRTCMLPYDCEEHDISISMSYGTWWTTNNKRKNRKPLQQSECGTKA</sequence>
<protein>
    <submittedName>
        <fullName evidence="1">Uncharacterized protein</fullName>
    </submittedName>
</protein>
<gene>
    <name evidence="1" type="ORF">TCIL3000_8_3000</name>
</gene>
<proteinExistence type="predicted"/>
<reference evidence="1" key="1">
    <citation type="journal article" date="2012" name="Proc. Natl. Acad. Sci. U.S.A.">
        <title>Antigenic diversity is generated by distinct evolutionary mechanisms in African trypanosome species.</title>
        <authorList>
            <person name="Jackson A.P."/>
            <person name="Berry A."/>
            <person name="Aslett M."/>
            <person name="Allison H.C."/>
            <person name="Burton P."/>
            <person name="Vavrova-Anderson J."/>
            <person name="Brown R."/>
            <person name="Browne H."/>
            <person name="Corton N."/>
            <person name="Hauser H."/>
            <person name="Gamble J."/>
            <person name="Gilderthorp R."/>
            <person name="Marcello L."/>
            <person name="McQuillan J."/>
            <person name="Otto T.D."/>
            <person name="Quail M.A."/>
            <person name="Sanders M.J."/>
            <person name="van Tonder A."/>
            <person name="Ginger M.L."/>
            <person name="Field M.C."/>
            <person name="Barry J.D."/>
            <person name="Hertz-Fowler C."/>
            <person name="Berriman M."/>
        </authorList>
    </citation>
    <scope>NUCLEOTIDE SEQUENCE</scope>
    <source>
        <strain evidence="1">IL3000</strain>
    </source>
</reference>